<reference evidence="1" key="1">
    <citation type="journal article" date="2005" name="Proc. Natl. Acad. Sci. U.S.A.">
        <title>The psychrophilic lifestyle as revealed by the genome sequence of Colwellia psychrerythraea 34H through genomic and proteomic analyses.</title>
        <authorList>
            <person name="Methe B.A."/>
            <person name="Nelson K.E."/>
            <person name="Deming J.W."/>
            <person name="Momen B."/>
            <person name="Melamud E."/>
            <person name="Zhang X."/>
            <person name="Moult J."/>
            <person name="Madupu R."/>
            <person name="Nelson W.C."/>
            <person name="Dodson R.J."/>
            <person name="Brinkac L.M."/>
            <person name="Daugherty S.C."/>
            <person name="Durkin A.S."/>
            <person name="DeBoy R.T."/>
            <person name="Kolonay J.F."/>
            <person name="Sullivan S.A."/>
            <person name="Zhou L."/>
            <person name="Davidsen T.M."/>
            <person name="Wu M."/>
            <person name="Huston A.L."/>
            <person name="Lewis M."/>
            <person name="Weaver B."/>
            <person name="Weidman J.F."/>
            <person name="Khouri H."/>
            <person name="Utterback T.R."/>
            <person name="Feldblyum T.V."/>
            <person name="Fraser C.M."/>
        </authorList>
    </citation>
    <scope>NUCLEOTIDE SEQUENCE [LARGE SCALE GENOMIC DNA]</scope>
    <source>
        <strain evidence="1">34H</strain>
    </source>
</reference>
<dbReference type="HOGENOM" id="CLU_3326856_0_0_6"/>
<dbReference type="Proteomes" id="UP000000547">
    <property type="component" value="Chromosome"/>
</dbReference>
<dbReference type="KEGG" id="cps:CPS_2630"/>
<protein>
    <submittedName>
        <fullName evidence="1">Uncharacterized protein</fullName>
    </submittedName>
</protein>
<accession>Q481C5</accession>
<dbReference type="EMBL" id="CP000083">
    <property type="protein sequence ID" value="AAZ25169.1"/>
    <property type="molecule type" value="Genomic_DNA"/>
</dbReference>
<gene>
    <name evidence="1" type="ordered locus">CPS_2630</name>
</gene>
<evidence type="ECO:0000313" key="2">
    <source>
        <dbReference type="Proteomes" id="UP000000547"/>
    </source>
</evidence>
<dbReference type="STRING" id="167879.CPS_2630"/>
<proteinExistence type="predicted"/>
<evidence type="ECO:0000313" key="1">
    <source>
        <dbReference type="EMBL" id="AAZ25169.1"/>
    </source>
</evidence>
<dbReference type="AlphaFoldDB" id="Q481C5"/>
<sequence length="38" mass="4114">MNTINSAQVKSLTAGRLSPFSGLNSIVIVAYLINYDEI</sequence>
<name>Q481C5_COLP3</name>
<organism evidence="1 2">
    <name type="scientific">Colwellia psychrerythraea (strain 34H / ATCC BAA-681)</name>
    <name type="common">Vibrio psychroerythus</name>
    <dbReference type="NCBI Taxonomy" id="167879"/>
    <lineage>
        <taxon>Bacteria</taxon>
        <taxon>Pseudomonadati</taxon>
        <taxon>Pseudomonadota</taxon>
        <taxon>Gammaproteobacteria</taxon>
        <taxon>Alteromonadales</taxon>
        <taxon>Colwelliaceae</taxon>
        <taxon>Colwellia</taxon>
    </lineage>
</organism>